<dbReference type="AlphaFoldDB" id="A0A6A4HB87"/>
<dbReference type="Pfam" id="PF18758">
    <property type="entry name" value="KDZ"/>
    <property type="match status" value="1"/>
</dbReference>
<keyword evidence="2" id="KW-1185">Reference proteome</keyword>
<name>A0A6A4HB87_9AGAR</name>
<dbReference type="Proteomes" id="UP000799118">
    <property type="component" value="Unassembled WGS sequence"/>
</dbReference>
<dbReference type="EMBL" id="ML769528">
    <property type="protein sequence ID" value="KAE9395569.1"/>
    <property type="molecule type" value="Genomic_DNA"/>
</dbReference>
<dbReference type="InterPro" id="IPR040521">
    <property type="entry name" value="KDZ"/>
</dbReference>
<protein>
    <recommendedName>
        <fullName evidence="3">CxC2-like cysteine cluster KDZ transposase-associated domain-containing protein</fullName>
    </recommendedName>
</protein>
<evidence type="ECO:0000313" key="1">
    <source>
        <dbReference type="EMBL" id="KAE9395569.1"/>
    </source>
</evidence>
<organism evidence="1 2">
    <name type="scientific">Gymnopus androsaceus JB14</name>
    <dbReference type="NCBI Taxonomy" id="1447944"/>
    <lineage>
        <taxon>Eukaryota</taxon>
        <taxon>Fungi</taxon>
        <taxon>Dikarya</taxon>
        <taxon>Basidiomycota</taxon>
        <taxon>Agaricomycotina</taxon>
        <taxon>Agaricomycetes</taxon>
        <taxon>Agaricomycetidae</taxon>
        <taxon>Agaricales</taxon>
        <taxon>Marasmiineae</taxon>
        <taxon>Omphalotaceae</taxon>
        <taxon>Gymnopus</taxon>
    </lineage>
</organism>
<reference evidence="1" key="1">
    <citation type="journal article" date="2019" name="Environ. Microbiol.">
        <title>Fungal ecological strategies reflected in gene transcription - a case study of two litter decomposers.</title>
        <authorList>
            <person name="Barbi F."/>
            <person name="Kohler A."/>
            <person name="Barry K."/>
            <person name="Baskaran P."/>
            <person name="Daum C."/>
            <person name="Fauchery L."/>
            <person name="Ihrmark K."/>
            <person name="Kuo A."/>
            <person name="LaButti K."/>
            <person name="Lipzen A."/>
            <person name="Morin E."/>
            <person name="Grigoriev I.V."/>
            <person name="Henrissat B."/>
            <person name="Lindahl B."/>
            <person name="Martin F."/>
        </authorList>
    </citation>
    <scope>NUCLEOTIDE SEQUENCE</scope>
    <source>
        <strain evidence="1">JB14</strain>
    </source>
</reference>
<accession>A0A6A4HB87</accession>
<proteinExistence type="predicted"/>
<evidence type="ECO:0000313" key="2">
    <source>
        <dbReference type="Proteomes" id="UP000799118"/>
    </source>
</evidence>
<dbReference type="OrthoDB" id="2974258at2759"/>
<evidence type="ECO:0008006" key="3">
    <source>
        <dbReference type="Google" id="ProtNLM"/>
    </source>
</evidence>
<sequence>MVQWRLLKTCKWRGRAHDWTGMQGTAQGELAVKCPACPHPGWNLPSNWKEYPEELQFYFYMFLAIDANLRLKNKIVSNETKNPLLSDGWAYFVRKTEYAEHLKRFVNQTEMSSCSGFAAMFLANLKNVKGLRTSGVAGICCARHGLWRKNGMGDLQWSINFWTRMEEINPNIRIRYNKENIIFMIPKFHIKAHQEINHQKFSFDYQPGVGQTHAETVEEGWASSNKAASQTKEMSAASRALTLDDIFGFFNWQLAQSLDRVLAKRLIRAVKEFKIHDDDFMEFSESLRESVGDKTIHQWDKMIEEWEKDKTKPCPYELPRDEKMSLKEVEIELTKEEHEALSRGVNVHSSSSYIPVLSKSRQPPILLPLKCWSFNKFRDFQSLLMPTLHDYLNESQQESFDKPDADNPENIKLFLPSDFRLSARNGACVGGLSAMETQLREAEARDSLKHLRQGLRARTMTSEFKLKNITGRVRNTRTQGVLRKIDLQVYKNKLRYRRGRSEWEKELKVLEDDDVRGLNEWALSREERAQEEARREHGFIDEIAQAWAKAIEPFLGFGKTKRFPHWTPRLKMPCGWNMQKQKPEVTDGKRRYFF</sequence>
<gene>
    <name evidence="1" type="ORF">BT96DRAFT_942295</name>
</gene>